<name>A0ACC0M5Z9_RHOML</name>
<accession>A0ACC0M5Z9</accession>
<proteinExistence type="predicted"/>
<sequence>MGKKIEMKKIEDITKCQVTFSKRRTSLMKKAREISTRCNAEVAFVAFSPSGRVTKFSSQTRIEDVIRRYLSSPISRRYPDYEPLPEQDPSLHQLLWCQRNLKQSLERVVTRKVDLENRHSTPNSHEYEEKGQSLAPENPSAGELMMQLDPWISPYRSIPLAVNGPFCTLSASTPKGLDFESLGSHQAQIGLDQWQPENDSNIDEPMFFNPKPTLTQHKNVKQADQPNSENIQSNSSKNKESGCANEHQAVQSPPKVLEASLCDSLPLEQDNVEDNKVWTKGIEESGLWEWDDLVMVDNMNLDDLENFF</sequence>
<dbReference type="EMBL" id="CM046397">
    <property type="protein sequence ID" value="KAI8536191.1"/>
    <property type="molecule type" value="Genomic_DNA"/>
</dbReference>
<organism evidence="1 2">
    <name type="scientific">Rhododendron molle</name>
    <name type="common">Chinese azalea</name>
    <name type="synonym">Azalea mollis</name>
    <dbReference type="NCBI Taxonomy" id="49168"/>
    <lineage>
        <taxon>Eukaryota</taxon>
        <taxon>Viridiplantae</taxon>
        <taxon>Streptophyta</taxon>
        <taxon>Embryophyta</taxon>
        <taxon>Tracheophyta</taxon>
        <taxon>Spermatophyta</taxon>
        <taxon>Magnoliopsida</taxon>
        <taxon>eudicotyledons</taxon>
        <taxon>Gunneridae</taxon>
        <taxon>Pentapetalae</taxon>
        <taxon>asterids</taxon>
        <taxon>Ericales</taxon>
        <taxon>Ericaceae</taxon>
        <taxon>Ericoideae</taxon>
        <taxon>Rhodoreae</taxon>
        <taxon>Rhododendron</taxon>
    </lineage>
</organism>
<evidence type="ECO:0000313" key="2">
    <source>
        <dbReference type="Proteomes" id="UP001062846"/>
    </source>
</evidence>
<dbReference type="Proteomes" id="UP001062846">
    <property type="component" value="Chromosome 10"/>
</dbReference>
<gene>
    <name evidence="1" type="ORF">RHMOL_Rhmol10G0236800</name>
</gene>
<comment type="caution">
    <text evidence="1">The sequence shown here is derived from an EMBL/GenBank/DDBJ whole genome shotgun (WGS) entry which is preliminary data.</text>
</comment>
<evidence type="ECO:0000313" key="1">
    <source>
        <dbReference type="EMBL" id="KAI8536191.1"/>
    </source>
</evidence>
<protein>
    <submittedName>
        <fullName evidence="1">Uncharacterized protein</fullName>
    </submittedName>
</protein>
<keyword evidence="2" id="KW-1185">Reference proteome</keyword>
<reference evidence="1" key="1">
    <citation type="submission" date="2022-02" db="EMBL/GenBank/DDBJ databases">
        <title>Plant Genome Project.</title>
        <authorList>
            <person name="Zhang R.-G."/>
        </authorList>
    </citation>
    <scope>NUCLEOTIDE SEQUENCE</scope>
    <source>
        <strain evidence="1">AT1</strain>
    </source>
</reference>